<proteinExistence type="inferred from homology"/>
<dbReference type="SUPFAM" id="SSF51735">
    <property type="entry name" value="NAD(P)-binding Rossmann-fold domains"/>
    <property type="match status" value="1"/>
</dbReference>
<dbReference type="GO" id="GO:0050661">
    <property type="term" value="F:NADP binding"/>
    <property type="evidence" value="ECO:0007669"/>
    <property type="project" value="InterPro"/>
</dbReference>
<keyword evidence="2" id="KW-0560">Oxidoreductase</keyword>
<dbReference type="PANTHER" id="PTHR43580">
    <property type="entry name" value="OXIDOREDUCTASE GLYR1-RELATED"/>
    <property type="match status" value="1"/>
</dbReference>
<dbReference type="InterPro" id="IPR006115">
    <property type="entry name" value="6PGDH_NADP-bd"/>
</dbReference>
<protein>
    <recommendedName>
        <fullName evidence="9">6-phosphogluconate dehydrogenase NADP-binding domain-containing protein</fullName>
    </recommendedName>
</protein>
<sequence length="311" mass="32695">MAPQLGWIGLGNMGIGMSKNLHEHVKKTTPEKPLLVFNRTASKADDLKTSGAAIVTSVDELRSKSDIIFTCVSNDAAINDIFENFLAGDIKGKVFCEMSTVHPETTSTLYEKASAAGAEFVSAPVFGAPPVAASGQLLIILAGDAQAIEKVKPYCTGVMGRATLDLGEDVARGSLMKVIGNTFVLAIVESLAEAHVLAEKSGLGSDTLDKFLNSMFPGSAFVGYSQRMISGNYVPDEGKGPLFGADLAQKDAKHALDLAKKAGAKMSITEVAEKHLQSAQDSAPERNVDLAAIYGAVRMEAGLGFSDKIGK</sequence>
<dbReference type="OMA" id="IFSCIAN"/>
<evidence type="ECO:0000256" key="1">
    <source>
        <dbReference type="ARBA" id="ARBA00007598"/>
    </source>
</evidence>
<reference evidence="7 8" key="2">
    <citation type="journal article" date="2014" name="J. Gen. Appl. Microbiol.">
        <title>The early diverging ascomycetous budding yeast Saitoella complicata has three histone deacetylases belonging to the Clr6, Hos2, and Rpd3 lineages.</title>
        <authorList>
            <person name="Nishida H."/>
            <person name="Matsumoto T."/>
            <person name="Kondo S."/>
            <person name="Hamamoto M."/>
            <person name="Yoshikawa H."/>
        </authorList>
    </citation>
    <scope>NUCLEOTIDE SEQUENCE [LARGE SCALE GENOMIC DNA]</scope>
    <source>
        <strain evidence="7 8">NRRL Y-17804</strain>
    </source>
</reference>
<dbReference type="EMBL" id="BACD03000007">
    <property type="protein sequence ID" value="GAO47063.1"/>
    <property type="molecule type" value="Genomic_DNA"/>
</dbReference>
<dbReference type="AlphaFoldDB" id="A0A0E9NB83"/>
<evidence type="ECO:0000259" key="6">
    <source>
        <dbReference type="Pfam" id="PF14833"/>
    </source>
</evidence>
<dbReference type="GO" id="GO:0016491">
    <property type="term" value="F:oxidoreductase activity"/>
    <property type="evidence" value="ECO:0007669"/>
    <property type="project" value="UniProtKB-KW"/>
</dbReference>
<accession>A0A0E9NB83</accession>
<evidence type="ECO:0000256" key="4">
    <source>
        <dbReference type="PIRSR" id="PIRSR000103-1"/>
    </source>
</evidence>
<evidence type="ECO:0000256" key="2">
    <source>
        <dbReference type="ARBA" id="ARBA00023002"/>
    </source>
</evidence>
<dbReference type="Pfam" id="PF03446">
    <property type="entry name" value="NAD_binding_2"/>
    <property type="match status" value="1"/>
</dbReference>
<dbReference type="GO" id="GO:0051287">
    <property type="term" value="F:NAD binding"/>
    <property type="evidence" value="ECO:0007669"/>
    <property type="project" value="InterPro"/>
</dbReference>
<evidence type="ECO:0000313" key="7">
    <source>
        <dbReference type="EMBL" id="GAO47063.1"/>
    </source>
</evidence>
<evidence type="ECO:0000259" key="5">
    <source>
        <dbReference type="Pfam" id="PF03446"/>
    </source>
</evidence>
<dbReference type="InterPro" id="IPR051265">
    <property type="entry name" value="HIBADH-related_NP60_sf"/>
</dbReference>
<dbReference type="RefSeq" id="XP_019026341.1">
    <property type="nucleotide sequence ID" value="XM_019169096.1"/>
</dbReference>
<dbReference type="InterPro" id="IPR008927">
    <property type="entry name" value="6-PGluconate_DH-like_C_sf"/>
</dbReference>
<comment type="caution">
    <text evidence="7">The sequence shown here is derived from an EMBL/GenBank/DDBJ whole genome shotgun (WGS) entry which is preliminary data.</text>
</comment>
<dbReference type="InterPro" id="IPR029154">
    <property type="entry name" value="HIBADH-like_NADP-bd"/>
</dbReference>
<dbReference type="InterPro" id="IPR013328">
    <property type="entry name" value="6PGD_dom2"/>
</dbReference>
<dbReference type="InterPro" id="IPR036291">
    <property type="entry name" value="NAD(P)-bd_dom_sf"/>
</dbReference>
<evidence type="ECO:0000313" key="8">
    <source>
        <dbReference type="Proteomes" id="UP000033140"/>
    </source>
</evidence>
<feature type="domain" description="6-phosphogluconate dehydrogenase NADP-binding" evidence="5">
    <location>
        <begin position="4"/>
        <end position="154"/>
    </location>
</feature>
<dbReference type="STRING" id="698492.A0A0E9NB83"/>
<keyword evidence="3" id="KW-0520">NAD</keyword>
<comment type="similarity">
    <text evidence="1">Belongs to the HIBADH-related family. NP60 subfamily.</text>
</comment>
<dbReference type="PANTHER" id="PTHR43580:SF3">
    <property type="entry name" value="6-PHOSPHOGLUCONATE DEHYDROGENASE FAMILY PROTEIN (AFU_ORTHOLOGUE AFUA_2G11600)"/>
    <property type="match status" value="1"/>
</dbReference>
<keyword evidence="8" id="KW-1185">Reference proteome</keyword>
<organism evidence="7 8">
    <name type="scientific">Saitoella complicata (strain BCRC 22490 / CBS 7301 / JCM 7358 / NBRC 10748 / NRRL Y-17804)</name>
    <dbReference type="NCBI Taxonomy" id="698492"/>
    <lineage>
        <taxon>Eukaryota</taxon>
        <taxon>Fungi</taxon>
        <taxon>Dikarya</taxon>
        <taxon>Ascomycota</taxon>
        <taxon>Taphrinomycotina</taxon>
        <taxon>Taphrinomycotina incertae sedis</taxon>
        <taxon>Saitoella</taxon>
    </lineage>
</organism>
<dbReference type="PIRSF" id="PIRSF000103">
    <property type="entry name" value="HIBADH"/>
    <property type="match status" value="1"/>
</dbReference>
<reference evidence="7 8" key="3">
    <citation type="journal article" date="2015" name="Genome Announc.">
        <title>Draft Genome Sequence of the Archiascomycetous Yeast Saitoella complicata.</title>
        <authorList>
            <person name="Yamauchi K."/>
            <person name="Kondo S."/>
            <person name="Hamamoto M."/>
            <person name="Takahashi Y."/>
            <person name="Ogura Y."/>
            <person name="Hayashi T."/>
            <person name="Nishida H."/>
        </authorList>
    </citation>
    <scope>NUCLEOTIDE SEQUENCE [LARGE SCALE GENOMIC DNA]</scope>
    <source>
        <strain evidence="7 8">NRRL Y-17804</strain>
    </source>
</reference>
<gene>
    <name evidence="7" type="ORF">G7K_1275-t1</name>
</gene>
<feature type="active site" evidence="4">
    <location>
        <position position="177"/>
    </location>
</feature>
<dbReference type="Gene3D" id="1.10.1040.10">
    <property type="entry name" value="N-(1-d-carboxylethyl)-l-norvaline Dehydrogenase, domain 2"/>
    <property type="match status" value="1"/>
</dbReference>
<dbReference type="OrthoDB" id="435038at2759"/>
<dbReference type="Gene3D" id="3.40.50.720">
    <property type="entry name" value="NAD(P)-binding Rossmann-like Domain"/>
    <property type="match status" value="1"/>
</dbReference>
<evidence type="ECO:0000256" key="3">
    <source>
        <dbReference type="ARBA" id="ARBA00023027"/>
    </source>
</evidence>
<name>A0A0E9NB83_SAICN</name>
<feature type="domain" description="3-hydroxyisobutyrate dehydrogenase-like NAD-binding" evidence="6">
    <location>
        <begin position="172"/>
        <end position="294"/>
    </location>
</feature>
<dbReference type="InterPro" id="IPR015815">
    <property type="entry name" value="HIBADH-related"/>
</dbReference>
<dbReference type="SUPFAM" id="SSF48179">
    <property type="entry name" value="6-phosphogluconate dehydrogenase C-terminal domain-like"/>
    <property type="match status" value="1"/>
</dbReference>
<evidence type="ECO:0008006" key="9">
    <source>
        <dbReference type="Google" id="ProtNLM"/>
    </source>
</evidence>
<dbReference type="Pfam" id="PF14833">
    <property type="entry name" value="NAD_binding_11"/>
    <property type="match status" value="1"/>
</dbReference>
<dbReference type="Proteomes" id="UP000033140">
    <property type="component" value="Unassembled WGS sequence"/>
</dbReference>
<reference evidence="7 8" key="1">
    <citation type="journal article" date="2011" name="J. Gen. Appl. Microbiol.">
        <title>Draft genome sequencing of the enigmatic yeast Saitoella complicata.</title>
        <authorList>
            <person name="Nishida H."/>
            <person name="Hamamoto M."/>
            <person name="Sugiyama J."/>
        </authorList>
    </citation>
    <scope>NUCLEOTIDE SEQUENCE [LARGE SCALE GENOMIC DNA]</scope>
    <source>
        <strain evidence="7 8">NRRL Y-17804</strain>
    </source>
</reference>